<protein>
    <submittedName>
        <fullName evidence="2">Uncharacterized protein</fullName>
    </submittedName>
</protein>
<evidence type="ECO:0000313" key="2">
    <source>
        <dbReference type="EMBL" id="EGB15177.1"/>
    </source>
</evidence>
<keyword evidence="1" id="KW-0472">Membrane</keyword>
<gene>
    <name evidence="2" type="ORF">DND132_1971</name>
</gene>
<dbReference type="STRING" id="641491.DND132_1971"/>
<proteinExistence type="predicted"/>
<keyword evidence="1" id="KW-0812">Transmembrane</keyword>
<sequence length="138" mass="14934">MKDGSTARGKPADLDTPVAEWGRMVLLAFLCVQAIPFFLISASLIAGIVSVFTAHRCLIAYCLRTRFRPGRLVASVDSGVLLFAALHFFFADLGGSWRDNALSIHGAMAAANALVFLRIAFRPMHDAIFRPRRAAGGV</sequence>
<dbReference type="RefSeq" id="WP_014322604.1">
    <property type="nucleotide sequence ID" value="NC_016803.1"/>
</dbReference>
<feature type="transmembrane region" description="Helical" evidence="1">
    <location>
        <begin position="24"/>
        <end position="52"/>
    </location>
</feature>
<evidence type="ECO:0000313" key="3">
    <source>
        <dbReference type="Proteomes" id="UP000007845"/>
    </source>
</evidence>
<feature type="transmembrane region" description="Helical" evidence="1">
    <location>
        <begin position="102"/>
        <end position="121"/>
    </location>
</feature>
<feature type="transmembrane region" description="Helical" evidence="1">
    <location>
        <begin position="72"/>
        <end position="90"/>
    </location>
</feature>
<keyword evidence="1" id="KW-1133">Transmembrane helix</keyword>
<organism evidence="2 3">
    <name type="scientific">Pseudodesulfovibrio mercurii</name>
    <dbReference type="NCBI Taxonomy" id="641491"/>
    <lineage>
        <taxon>Bacteria</taxon>
        <taxon>Pseudomonadati</taxon>
        <taxon>Thermodesulfobacteriota</taxon>
        <taxon>Desulfovibrionia</taxon>
        <taxon>Desulfovibrionales</taxon>
        <taxon>Desulfovibrionaceae</taxon>
    </lineage>
</organism>
<dbReference type="HOGENOM" id="CLU_1851916_0_0_7"/>
<accession>F0JGY7</accession>
<evidence type="ECO:0000256" key="1">
    <source>
        <dbReference type="SAM" id="Phobius"/>
    </source>
</evidence>
<dbReference type="KEGG" id="ddn:DND132_1971"/>
<dbReference type="AlphaFoldDB" id="F0JGY7"/>
<dbReference type="EMBL" id="CP003220">
    <property type="protein sequence ID" value="EGB15177.1"/>
    <property type="molecule type" value="Genomic_DNA"/>
</dbReference>
<dbReference type="Proteomes" id="UP000007845">
    <property type="component" value="Chromosome"/>
</dbReference>
<reference evidence="2 3" key="1">
    <citation type="journal article" date="2011" name="J. Bacteriol.">
        <title>Genome sequence of the mercury-methylating strain Desulfovibrio desulfuricans ND132.</title>
        <authorList>
            <person name="Brown S.D."/>
            <person name="Gilmour C.C."/>
            <person name="Kucken A.M."/>
            <person name="Wall J.D."/>
            <person name="Elias D.A."/>
            <person name="Brandt C.C."/>
            <person name="Podar M."/>
            <person name="Chertkov O."/>
            <person name="Held B."/>
            <person name="Bruce D.C."/>
            <person name="Detter J.C."/>
            <person name="Tapia R."/>
            <person name="Han C.S."/>
            <person name="Goodwin L.A."/>
            <person name="Cheng J.F."/>
            <person name="Pitluck S."/>
            <person name="Woyke T."/>
            <person name="Mikhailova N."/>
            <person name="Ivanova N.N."/>
            <person name="Han J."/>
            <person name="Lucas S."/>
            <person name="Lapidus A.L."/>
            <person name="Land M.L."/>
            <person name="Hauser L.J."/>
            <person name="Palumbo A.V."/>
        </authorList>
    </citation>
    <scope>NUCLEOTIDE SEQUENCE [LARGE SCALE GENOMIC DNA]</scope>
    <source>
        <strain evidence="2 3">ND132</strain>
    </source>
</reference>
<keyword evidence="3" id="KW-1185">Reference proteome</keyword>
<name>F0JGY7_9BACT</name>